<dbReference type="AlphaFoldDB" id="A0A1Q5Q912"/>
<dbReference type="SUPFAM" id="SSF160104">
    <property type="entry name" value="Acetoacetate decarboxylase-like"/>
    <property type="match status" value="1"/>
</dbReference>
<dbReference type="Proteomes" id="UP000214365">
    <property type="component" value="Unassembled WGS sequence"/>
</dbReference>
<name>A0A1Q5Q912_TALAT</name>
<evidence type="ECO:0000313" key="1">
    <source>
        <dbReference type="EMBL" id="OKL60604.1"/>
    </source>
</evidence>
<evidence type="ECO:0008006" key="3">
    <source>
        <dbReference type="Google" id="ProtNLM"/>
    </source>
</evidence>
<sequence length="321" mass="35775">MPAEFQPPNKDIPVAPPPWTLKSKSWMYCYRDLDNKTVAAAADTDNAAYIDENPNNCEEILQGVLANGAYHPCEVVHPDALRRVDGKPQHNGIFSGLVKALVIVRYQDSDVGPYDELIVSPGFFVNPHTGKRYARITNIYVSTDASVWNGRRNWNIQKHRARFIWEPVGGKGDQLLKMYHPEDCTKPLNPKIPFFTAILKRSSLPSVPLPRISIASLVQPPLAAPRYPSGVASAVIATDDPENGRENPWLLTKPMYKGSWGLAYISHLDETDDARLEGYGDGVGFPQMKIVPIGAYFEGTIEFGLPEVRGNIFLLNEDEIF</sequence>
<dbReference type="OrthoDB" id="9970474at2759"/>
<organism evidence="1 2">
    <name type="scientific">Talaromyces atroroseus</name>
    <dbReference type="NCBI Taxonomy" id="1441469"/>
    <lineage>
        <taxon>Eukaryota</taxon>
        <taxon>Fungi</taxon>
        <taxon>Dikarya</taxon>
        <taxon>Ascomycota</taxon>
        <taxon>Pezizomycotina</taxon>
        <taxon>Eurotiomycetes</taxon>
        <taxon>Eurotiomycetidae</taxon>
        <taxon>Eurotiales</taxon>
        <taxon>Trichocomaceae</taxon>
        <taxon>Talaromyces</taxon>
        <taxon>Talaromyces sect. Trachyspermi</taxon>
    </lineage>
</organism>
<dbReference type="Gene3D" id="2.40.400.10">
    <property type="entry name" value="Acetoacetate decarboxylase-like"/>
    <property type="match status" value="1"/>
</dbReference>
<dbReference type="InterPro" id="IPR023375">
    <property type="entry name" value="ADC_dom_sf"/>
</dbReference>
<dbReference type="EMBL" id="LFMY01000005">
    <property type="protein sequence ID" value="OKL60604.1"/>
    <property type="molecule type" value="Genomic_DNA"/>
</dbReference>
<accession>A0A1Q5Q912</accession>
<protein>
    <recommendedName>
        <fullName evidence="3">Acetoacetate decarboxylase</fullName>
    </recommendedName>
</protein>
<reference evidence="1 2" key="1">
    <citation type="submission" date="2015-06" db="EMBL/GenBank/DDBJ databases">
        <title>Talaromyces atroroseus IBT 11181 draft genome.</title>
        <authorList>
            <person name="Rasmussen K.B."/>
            <person name="Rasmussen S."/>
            <person name="Petersen B."/>
            <person name="Sicheritz-Ponten T."/>
            <person name="Mortensen U.H."/>
            <person name="Thrane U."/>
        </authorList>
    </citation>
    <scope>NUCLEOTIDE SEQUENCE [LARGE SCALE GENOMIC DNA]</scope>
    <source>
        <strain evidence="1 2">IBT 11181</strain>
    </source>
</reference>
<dbReference type="RefSeq" id="XP_020120725.1">
    <property type="nucleotide sequence ID" value="XM_020266330.1"/>
</dbReference>
<evidence type="ECO:0000313" key="2">
    <source>
        <dbReference type="Proteomes" id="UP000214365"/>
    </source>
</evidence>
<dbReference type="PANTHER" id="PTHR40518">
    <property type="entry name" value="ACETOACETATE DECARBOXYLASE"/>
    <property type="match status" value="1"/>
</dbReference>
<dbReference type="PANTHER" id="PTHR40518:SF1">
    <property type="entry name" value="ACETOACETATE DECARBOXYLASE"/>
    <property type="match status" value="1"/>
</dbReference>
<proteinExistence type="predicted"/>
<gene>
    <name evidence="1" type="ORF">UA08_04049</name>
</gene>
<comment type="caution">
    <text evidence="1">The sequence shown here is derived from an EMBL/GenBank/DDBJ whole genome shotgun (WGS) entry which is preliminary data.</text>
</comment>
<dbReference type="GeneID" id="31003804"/>
<keyword evidence="2" id="KW-1185">Reference proteome</keyword>